<evidence type="ECO:0000313" key="3">
    <source>
        <dbReference type="EMBL" id="GJT01017.1"/>
    </source>
</evidence>
<sequence>MDQIQSLRTSITALLTPSHSSTTVIVESSKRTSYSAVYRDENHSVYKRIKDIFNNFNQYLVEELADVQKVFYQMEQAVEQHRLESKTFEVKMNQVLGENETTSWAQAIDKDISVLELETELVKKKDFVDKENLMINYCKWPFTNLEKHCITMEADSQLNQEIFQQENSVLNQNAPSFSQLFELSELKAQSQAKDTVIVKLKEQIKSLKGNGEDSSVKLDMDEIETLNIELEHRVTKLVTENEHLKQTYKQLYDSIKPKRVQSKEQCDALIKQVNIKSAEISDLNAKLQEQGLVIAALKNELRKLKGKALDNKETVTHSVDPIMDKDNMEPITPKLLNKRTAHSSNDCMFSDNVCVSNSLNDVQSRANLESNLEEKTAESVSKTKVYNPCLLTKRNPVNPGDPQIPIFHLLLDDMAWGEGVGGGEGANRTLYLDSSGLLESTDTEIDLSSPISRTRRIIETIHVDFDELTAMASEHSSSGPALHEMTPVSITPGIYAPIPEAVAPEHAVSNGSPSSTTVDQDAPTPSNSSTQQETQTPILSHDVEEDNHDIEVAHMVIIHKIVHPDHHVSEHNSKWTKDHPLENIIGALNRPVSTRLQLHEQALFCYYDAFLTSVEPKNYKDALTQACGLNLWQEELHELKLSRCWELVPTA</sequence>
<dbReference type="Proteomes" id="UP001151760">
    <property type="component" value="Unassembled WGS sequence"/>
</dbReference>
<evidence type="ECO:0000256" key="2">
    <source>
        <dbReference type="SAM" id="MobiDB-lite"/>
    </source>
</evidence>
<feature type="coiled-coil region" evidence="1">
    <location>
        <begin position="227"/>
        <end position="314"/>
    </location>
</feature>
<reference evidence="3" key="2">
    <citation type="submission" date="2022-01" db="EMBL/GenBank/DDBJ databases">
        <authorList>
            <person name="Yamashiro T."/>
            <person name="Shiraishi A."/>
            <person name="Satake H."/>
            <person name="Nakayama K."/>
        </authorList>
    </citation>
    <scope>NUCLEOTIDE SEQUENCE</scope>
</reference>
<name>A0ABQ5AHH0_9ASTR</name>
<protein>
    <submittedName>
        <fullName evidence="3">Uncharacterized protein</fullName>
    </submittedName>
</protein>
<accession>A0ABQ5AHH0</accession>
<reference evidence="3" key="1">
    <citation type="journal article" date="2022" name="Int. J. Mol. Sci.">
        <title>Draft Genome of Tanacetum Coccineum: Genomic Comparison of Closely Related Tanacetum-Family Plants.</title>
        <authorList>
            <person name="Yamashiro T."/>
            <person name="Shiraishi A."/>
            <person name="Nakayama K."/>
            <person name="Satake H."/>
        </authorList>
    </citation>
    <scope>NUCLEOTIDE SEQUENCE</scope>
</reference>
<evidence type="ECO:0000256" key="1">
    <source>
        <dbReference type="SAM" id="Coils"/>
    </source>
</evidence>
<evidence type="ECO:0000313" key="4">
    <source>
        <dbReference type="Proteomes" id="UP001151760"/>
    </source>
</evidence>
<feature type="compositionally biased region" description="Polar residues" evidence="2">
    <location>
        <begin position="509"/>
        <end position="536"/>
    </location>
</feature>
<proteinExistence type="predicted"/>
<gene>
    <name evidence="3" type="ORF">Tco_0822186</name>
</gene>
<feature type="region of interest" description="Disordered" evidence="2">
    <location>
        <begin position="505"/>
        <end position="536"/>
    </location>
</feature>
<organism evidence="3 4">
    <name type="scientific">Tanacetum coccineum</name>
    <dbReference type="NCBI Taxonomy" id="301880"/>
    <lineage>
        <taxon>Eukaryota</taxon>
        <taxon>Viridiplantae</taxon>
        <taxon>Streptophyta</taxon>
        <taxon>Embryophyta</taxon>
        <taxon>Tracheophyta</taxon>
        <taxon>Spermatophyta</taxon>
        <taxon>Magnoliopsida</taxon>
        <taxon>eudicotyledons</taxon>
        <taxon>Gunneridae</taxon>
        <taxon>Pentapetalae</taxon>
        <taxon>asterids</taxon>
        <taxon>campanulids</taxon>
        <taxon>Asterales</taxon>
        <taxon>Asteraceae</taxon>
        <taxon>Asteroideae</taxon>
        <taxon>Anthemideae</taxon>
        <taxon>Anthemidinae</taxon>
        <taxon>Tanacetum</taxon>
    </lineage>
</organism>
<dbReference type="EMBL" id="BQNB010012239">
    <property type="protein sequence ID" value="GJT01017.1"/>
    <property type="molecule type" value="Genomic_DNA"/>
</dbReference>
<keyword evidence="1" id="KW-0175">Coiled coil</keyword>
<keyword evidence="4" id="KW-1185">Reference proteome</keyword>
<comment type="caution">
    <text evidence="3">The sequence shown here is derived from an EMBL/GenBank/DDBJ whole genome shotgun (WGS) entry which is preliminary data.</text>
</comment>